<accession>A0AAE0N9W1</accession>
<dbReference type="AlphaFoldDB" id="A0AAE0N9W1"/>
<evidence type="ECO:0000313" key="2">
    <source>
        <dbReference type="Proteomes" id="UP001287356"/>
    </source>
</evidence>
<reference evidence="1" key="2">
    <citation type="submission" date="2023-06" db="EMBL/GenBank/DDBJ databases">
        <authorList>
            <consortium name="Lawrence Berkeley National Laboratory"/>
            <person name="Haridas S."/>
            <person name="Hensen N."/>
            <person name="Bonometti L."/>
            <person name="Westerberg I."/>
            <person name="Brannstrom I.O."/>
            <person name="Guillou S."/>
            <person name="Cros-Aarteil S."/>
            <person name="Calhoun S."/>
            <person name="Kuo A."/>
            <person name="Mondo S."/>
            <person name="Pangilinan J."/>
            <person name="Riley R."/>
            <person name="Labutti K."/>
            <person name="Andreopoulos B."/>
            <person name="Lipzen A."/>
            <person name="Chen C."/>
            <person name="Yanf M."/>
            <person name="Daum C."/>
            <person name="Ng V."/>
            <person name="Clum A."/>
            <person name="Steindorff A."/>
            <person name="Ohm R."/>
            <person name="Martin F."/>
            <person name="Silar P."/>
            <person name="Natvig D."/>
            <person name="Lalanne C."/>
            <person name="Gautier V."/>
            <person name="Ament-Velasquez S.L."/>
            <person name="Kruys A."/>
            <person name="Hutchinson M.I."/>
            <person name="Powell A.J."/>
            <person name="Barry K."/>
            <person name="Miller A.N."/>
            <person name="Grigoriev I.V."/>
            <person name="Debuchy R."/>
            <person name="Gladieux P."/>
            <person name="Thoren M.H."/>
            <person name="Johannesson H."/>
        </authorList>
    </citation>
    <scope>NUCLEOTIDE SEQUENCE</scope>
    <source>
        <strain evidence="1">CBS 958.72</strain>
    </source>
</reference>
<protein>
    <submittedName>
        <fullName evidence="1">Uncharacterized protein</fullName>
    </submittedName>
</protein>
<dbReference type="EMBL" id="JAULSN010000003">
    <property type="protein sequence ID" value="KAK3376151.1"/>
    <property type="molecule type" value="Genomic_DNA"/>
</dbReference>
<organism evidence="1 2">
    <name type="scientific">Lasiosphaeria ovina</name>
    <dbReference type="NCBI Taxonomy" id="92902"/>
    <lineage>
        <taxon>Eukaryota</taxon>
        <taxon>Fungi</taxon>
        <taxon>Dikarya</taxon>
        <taxon>Ascomycota</taxon>
        <taxon>Pezizomycotina</taxon>
        <taxon>Sordariomycetes</taxon>
        <taxon>Sordariomycetidae</taxon>
        <taxon>Sordariales</taxon>
        <taxon>Lasiosphaeriaceae</taxon>
        <taxon>Lasiosphaeria</taxon>
    </lineage>
</organism>
<name>A0AAE0N9W1_9PEZI</name>
<reference evidence="1" key="1">
    <citation type="journal article" date="2023" name="Mol. Phylogenet. Evol.">
        <title>Genome-scale phylogeny and comparative genomics of the fungal order Sordariales.</title>
        <authorList>
            <person name="Hensen N."/>
            <person name="Bonometti L."/>
            <person name="Westerberg I."/>
            <person name="Brannstrom I.O."/>
            <person name="Guillou S."/>
            <person name="Cros-Aarteil S."/>
            <person name="Calhoun S."/>
            <person name="Haridas S."/>
            <person name="Kuo A."/>
            <person name="Mondo S."/>
            <person name="Pangilinan J."/>
            <person name="Riley R."/>
            <person name="LaButti K."/>
            <person name="Andreopoulos B."/>
            <person name="Lipzen A."/>
            <person name="Chen C."/>
            <person name="Yan M."/>
            <person name="Daum C."/>
            <person name="Ng V."/>
            <person name="Clum A."/>
            <person name="Steindorff A."/>
            <person name="Ohm R.A."/>
            <person name="Martin F."/>
            <person name="Silar P."/>
            <person name="Natvig D.O."/>
            <person name="Lalanne C."/>
            <person name="Gautier V."/>
            <person name="Ament-Velasquez S.L."/>
            <person name="Kruys A."/>
            <person name="Hutchinson M.I."/>
            <person name="Powell A.J."/>
            <person name="Barry K."/>
            <person name="Miller A.N."/>
            <person name="Grigoriev I.V."/>
            <person name="Debuchy R."/>
            <person name="Gladieux P."/>
            <person name="Hiltunen Thoren M."/>
            <person name="Johannesson H."/>
        </authorList>
    </citation>
    <scope>NUCLEOTIDE SEQUENCE</scope>
    <source>
        <strain evidence="1">CBS 958.72</strain>
    </source>
</reference>
<comment type="caution">
    <text evidence="1">The sequence shown here is derived from an EMBL/GenBank/DDBJ whole genome shotgun (WGS) entry which is preliminary data.</text>
</comment>
<dbReference type="Proteomes" id="UP001287356">
    <property type="component" value="Unassembled WGS sequence"/>
</dbReference>
<sequence>MLSRRDTVAAVLEAHNEQSVDKILVHHKSLGRAPMDMTVNDMFEDDKANKVVVWIDATADTDVGPYVNEKMLIFYFDEAGKISRSLEFIQLNGATVGELASRRWRREAVSSLLP</sequence>
<evidence type="ECO:0000313" key="1">
    <source>
        <dbReference type="EMBL" id="KAK3376151.1"/>
    </source>
</evidence>
<proteinExistence type="predicted"/>
<gene>
    <name evidence="1" type="ORF">B0T24DRAFT_677044</name>
</gene>
<keyword evidence="2" id="KW-1185">Reference proteome</keyword>